<reference evidence="1" key="1">
    <citation type="submission" date="2021-05" db="EMBL/GenBank/DDBJ databases">
        <authorList>
            <person name="Pan Q."/>
            <person name="Jouanno E."/>
            <person name="Zahm M."/>
            <person name="Klopp C."/>
            <person name="Cabau C."/>
            <person name="Louis A."/>
            <person name="Berthelot C."/>
            <person name="Parey E."/>
            <person name="Roest Crollius H."/>
            <person name="Montfort J."/>
            <person name="Robinson-Rechavi M."/>
            <person name="Bouchez O."/>
            <person name="Lampietro C."/>
            <person name="Lopez Roques C."/>
            <person name="Donnadieu C."/>
            <person name="Postlethwait J."/>
            <person name="Bobe J."/>
            <person name="Dillon D."/>
            <person name="Chandos A."/>
            <person name="von Hippel F."/>
            <person name="Guiguen Y."/>
        </authorList>
    </citation>
    <scope>NUCLEOTIDE SEQUENCE</scope>
    <source>
        <strain evidence="1">YG-Jan2019</strain>
    </source>
</reference>
<comment type="caution">
    <text evidence="1">The sequence shown here is derived from an EMBL/GenBank/DDBJ whole genome shotgun (WGS) entry which is preliminary data.</text>
</comment>
<dbReference type="EMBL" id="CM055753">
    <property type="protein sequence ID" value="KAJ7991513.1"/>
    <property type="molecule type" value="Genomic_DNA"/>
</dbReference>
<sequence>MEVIETTYDDANALVDFIDCPVCSKTIRGDTLFKIHLTTIQHMKKEDALVALGRATRTHEVPDFKDIKQYLQFLDLDEPIIGLNALDEVDDLAHDTQPGPKYFCRMCDLHANLPNMVNHIIGRKHRQKYLEANRPDLITWGSSNSQAQSGKTIRAKAVVLERQDGQGNPKPLRKNVGKLNIQQSKVKKKGSQDQPKGTTRQGPSLPRSSNSRQNDRLRRPGGLDSPAGQYQPRARRPEDEQYRALFHKSRPEANLREGDRRLNGFEEDRTDRVAFREDLLRRRPLMEDEFSRRGRRNLEEKEHSRDYFEGTGRREIFEESGSRPGQPDGRAHQTPDLYHQTSPGDLYHQSQPGDLYHQTPPGDLYHQTPPGDLYHQTSPGDLYPGGPSHSRVHPGHDPLAQFYSEEVLRRASHHAEASKERVFREEEPPHDRGYSHGASFPEEFPLEQAYTDKPTLYLEHAHGRPDHRQDDTRRREYEEEARQRAYPEEVLQRPTYLEANPNRSLNRDPNARGYLKGLDRQAAAEQDRRVTDQTEEPMETGRQRNRDHSFDSVNANRHEGRGREHPEAERGLAHPGMRGPPPRTIEKVKTDIPEPFRRFLKGALKEKSPLKRKRKTRFSDATEQERDVVVNKMHVDDIRRRHEPFAQPQGGYYDTDNLRPVVEATPYPGNVLDSLNNIKVENVEDANFLKEKLCDLLKEFQAQKSQKAALAPGYESMHPAIITKDYNHISKEHLECSRVDERTYRELPDERHYEGHPPRHSQECYTPEPPQGPYGRRPGDIDKKLDRRSQYEEAFGQVKVYPESYDFPDEPRAYPHEMYPRDFPPAEDVYDRFGSSTPAQRERGYRVGAPQSTSLDKITSTLLELVARKR</sequence>
<name>A0ACC2FJK0_DALPE</name>
<protein>
    <submittedName>
        <fullName evidence="1">Uncharacterized protein</fullName>
    </submittedName>
</protein>
<keyword evidence="2" id="KW-1185">Reference proteome</keyword>
<evidence type="ECO:0000313" key="2">
    <source>
        <dbReference type="Proteomes" id="UP001157502"/>
    </source>
</evidence>
<gene>
    <name evidence="1" type="ORF">DPEC_G00284660</name>
</gene>
<dbReference type="Proteomes" id="UP001157502">
    <property type="component" value="Chromosome 26"/>
</dbReference>
<accession>A0ACC2FJK0</accession>
<evidence type="ECO:0000313" key="1">
    <source>
        <dbReference type="EMBL" id="KAJ7991513.1"/>
    </source>
</evidence>
<organism evidence="1 2">
    <name type="scientific">Dallia pectoralis</name>
    <name type="common">Alaska blackfish</name>
    <dbReference type="NCBI Taxonomy" id="75939"/>
    <lineage>
        <taxon>Eukaryota</taxon>
        <taxon>Metazoa</taxon>
        <taxon>Chordata</taxon>
        <taxon>Craniata</taxon>
        <taxon>Vertebrata</taxon>
        <taxon>Euteleostomi</taxon>
        <taxon>Actinopterygii</taxon>
        <taxon>Neopterygii</taxon>
        <taxon>Teleostei</taxon>
        <taxon>Protacanthopterygii</taxon>
        <taxon>Esociformes</taxon>
        <taxon>Umbridae</taxon>
        <taxon>Dallia</taxon>
    </lineage>
</organism>
<proteinExistence type="predicted"/>